<evidence type="ECO:0000256" key="1">
    <source>
        <dbReference type="SAM" id="Phobius"/>
    </source>
</evidence>
<feature type="transmembrane region" description="Helical" evidence="1">
    <location>
        <begin position="36"/>
        <end position="54"/>
    </location>
</feature>
<evidence type="ECO:0000313" key="3">
    <source>
        <dbReference type="Proteomes" id="UP000028549"/>
    </source>
</evidence>
<dbReference type="Pfam" id="PF06961">
    <property type="entry name" value="DUF1294"/>
    <property type="match status" value="1"/>
</dbReference>
<dbReference type="AlphaFoldDB" id="A0A084GX79"/>
<dbReference type="InterPro" id="IPR012156">
    <property type="entry name" value="Cold_shock_CspA"/>
</dbReference>
<keyword evidence="1" id="KW-0812">Transmembrane</keyword>
<evidence type="ECO:0008006" key="4">
    <source>
        <dbReference type="Google" id="ProtNLM"/>
    </source>
</evidence>
<feature type="transmembrane region" description="Helical" evidence="1">
    <location>
        <begin position="6"/>
        <end position="24"/>
    </location>
</feature>
<keyword evidence="3" id="KW-1185">Reference proteome</keyword>
<dbReference type="OrthoDB" id="1698854at2"/>
<organism evidence="2 3">
    <name type="scientific">Metabacillus indicus</name>
    <name type="common">Bacillus indicus</name>
    <dbReference type="NCBI Taxonomy" id="246786"/>
    <lineage>
        <taxon>Bacteria</taxon>
        <taxon>Bacillati</taxon>
        <taxon>Bacillota</taxon>
        <taxon>Bacilli</taxon>
        <taxon>Bacillales</taxon>
        <taxon>Bacillaceae</taxon>
        <taxon>Metabacillus</taxon>
    </lineage>
</organism>
<dbReference type="InterPro" id="IPR010718">
    <property type="entry name" value="DUF1294"/>
</dbReference>
<dbReference type="RefSeq" id="WP_029566836.1">
    <property type="nucleotide sequence ID" value="NZ_CANLZQ010000001.1"/>
</dbReference>
<dbReference type="PIRSF" id="PIRSF002599">
    <property type="entry name" value="Cold_shock_A"/>
    <property type="match status" value="1"/>
</dbReference>
<comment type="caution">
    <text evidence="2">The sequence shown here is derived from an EMBL/GenBank/DDBJ whole genome shotgun (WGS) entry which is preliminary data.</text>
</comment>
<proteinExistence type="predicted"/>
<keyword evidence="1" id="KW-1133">Transmembrane helix</keyword>
<dbReference type="STRING" id="246786.GS18_0212635"/>
<gene>
    <name evidence="2" type="ORF">GS18_0212635</name>
</gene>
<keyword evidence="1" id="KW-0472">Membrane</keyword>
<reference evidence="2 3" key="1">
    <citation type="journal article" date="2005" name="Int. J. Syst. Evol. Microbiol.">
        <title>Bacillus cibi sp. nov., isolated from jeotgal, a traditional Korean fermented seafood.</title>
        <authorList>
            <person name="Yoon J.H."/>
            <person name="Lee C.H."/>
            <person name="Oh T.K."/>
        </authorList>
    </citation>
    <scope>NUCLEOTIDE SEQUENCE [LARGE SCALE GENOMIC DNA]</scope>
    <source>
        <strain evidence="2 3">DSM 16189</strain>
    </source>
</reference>
<dbReference type="GO" id="GO:0003676">
    <property type="term" value="F:nucleic acid binding"/>
    <property type="evidence" value="ECO:0007669"/>
    <property type="project" value="InterPro"/>
</dbReference>
<protein>
    <recommendedName>
        <fullName evidence="4">DUF1294 domain-containing protein</fullName>
    </recommendedName>
</protein>
<sequence>MTLVIAYYLILNVYGFYIMGADKKKAKRGEWRIKENTLWLVAFIGGAAGLTIGMNTYRHKTKHRTFAAGLPALMVVHLILFVYFLYKLS</sequence>
<evidence type="ECO:0000313" key="2">
    <source>
        <dbReference type="EMBL" id="KEZ51941.1"/>
    </source>
</evidence>
<accession>A0A084GX79</accession>
<dbReference type="EMBL" id="JNVC02000005">
    <property type="protein sequence ID" value="KEZ51941.1"/>
    <property type="molecule type" value="Genomic_DNA"/>
</dbReference>
<dbReference type="Proteomes" id="UP000028549">
    <property type="component" value="Unassembled WGS sequence"/>
</dbReference>
<feature type="transmembrane region" description="Helical" evidence="1">
    <location>
        <begin position="66"/>
        <end position="86"/>
    </location>
</feature>
<name>A0A084GX79_METID</name>